<keyword evidence="1" id="KW-1133">Transmembrane helix</keyword>
<dbReference type="Proteomes" id="UP000183376">
    <property type="component" value="Chromosome I"/>
</dbReference>
<feature type="transmembrane region" description="Helical" evidence="1">
    <location>
        <begin position="21"/>
        <end position="49"/>
    </location>
</feature>
<keyword evidence="1" id="KW-0812">Transmembrane</keyword>
<dbReference type="AlphaFoldDB" id="A0A1H0BNU1"/>
<organism evidence="2 3">
    <name type="scientific">Allokutzneria albata</name>
    <name type="common">Kibdelosporangium albatum</name>
    <dbReference type="NCBI Taxonomy" id="211114"/>
    <lineage>
        <taxon>Bacteria</taxon>
        <taxon>Bacillati</taxon>
        <taxon>Actinomycetota</taxon>
        <taxon>Actinomycetes</taxon>
        <taxon>Pseudonocardiales</taxon>
        <taxon>Pseudonocardiaceae</taxon>
        <taxon>Allokutzneria</taxon>
    </lineage>
</organism>
<sequence length="85" mass="8907">MKQLPTKDRSGSQAWLGPISLGLAVASWVFPYVNLALVAAACVCGVVSIATRKWHSVDWTAVAGISLALGQAVFALLVFATSLHP</sequence>
<proteinExistence type="predicted"/>
<keyword evidence="1" id="KW-0472">Membrane</keyword>
<accession>A0A1H0BNU1</accession>
<evidence type="ECO:0000313" key="3">
    <source>
        <dbReference type="Proteomes" id="UP000183376"/>
    </source>
</evidence>
<feature type="transmembrane region" description="Helical" evidence="1">
    <location>
        <begin position="61"/>
        <end position="83"/>
    </location>
</feature>
<name>A0A1H0BNU1_ALLAB</name>
<reference evidence="2 3" key="1">
    <citation type="submission" date="2016-10" db="EMBL/GenBank/DDBJ databases">
        <authorList>
            <person name="de Groot N.N."/>
        </authorList>
    </citation>
    <scope>NUCLEOTIDE SEQUENCE [LARGE SCALE GENOMIC DNA]</scope>
    <source>
        <strain evidence="2 3">DSM 44149</strain>
    </source>
</reference>
<dbReference type="RefSeq" id="WP_030426698.1">
    <property type="nucleotide sequence ID" value="NZ_JOEF01000001.1"/>
</dbReference>
<dbReference type="eggNOG" id="ENOG502ZU0R">
    <property type="taxonomic scope" value="Bacteria"/>
</dbReference>
<dbReference type="OrthoDB" id="3700443at2"/>
<protein>
    <submittedName>
        <fullName evidence="2">Uncharacterized protein</fullName>
    </submittedName>
</protein>
<dbReference type="EMBL" id="LT629701">
    <property type="protein sequence ID" value="SDN47183.1"/>
    <property type="molecule type" value="Genomic_DNA"/>
</dbReference>
<evidence type="ECO:0000256" key="1">
    <source>
        <dbReference type="SAM" id="Phobius"/>
    </source>
</evidence>
<gene>
    <name evidence="2" type="ORF">SAMN04489726_6759</name>
</gene>
<evidence type="ECO:0000313" key="2">
    <source>
        <dbReference type="EMBL" id="SDN47183.1"/>
    </source>
</evidence>
<dbReference type="STRING" id="211114.SAMN04489726_6759"/>
<keyword evidence="3" id="KW-1185">Reference proteome</keyword>